<name>A0A975ENY2_9RHOB</name>
<dbReference type="KEGG" id="cact:HZ995_13535"/>
<keyword evidence="1" id="KW-0472">Membrane</keyword>
<reference evidence="2" key="1">
    <citation type="submission" date="2020-07" db="EMBL/GenBank/DDBJ databases">
        <title>Genome sequences of bacteria associated with the marine, planktonic diatom Thalassiosira profunda strain ECT2AJA-044.</title>
        <authorList>
            <person name="Gargas C.B."/>
            <person name="Roberts W.R."/>
            <person name="Alverson A.J."/>
        </authorList>
    </citation>
    <scope>NUCLEOTIDE SEQUENCE</scope>
    <source>
        <strain evidence="2">ECT2AJA-044</strain>
    </source>
</reference>
<proteinExistence type="predicted"/>
<evidence type="ECO:0000313" key="3">
    <source>
        <dbReference type="Proteomes" id="UP000665026"/>
    </source>
</evidence>
<dbReference type="AlphaFoldDB" id="A0A975ENY2"/>
<keyword evidence="1" id="KW-1133">Transmembrane helix</keyword>
<gene>
    <name evidence="2" type="ORF">HZ995_13535</name>
</gene>
<organism evidence="2 3">
    <name type="scientific">Cognatishimia activa</name>
    <dbReference type="NCBI Taxonomy" id="1715691"/>
    <lineage>
        <taxon>Bacteria</taxon>
        <taxon>Pseudomonadati</taxon>
        <taxon>Pseudomonadota</taxon>
        <taxon>Alphaproteobacteria</taxon>
        <taxon>Rhodobacterales</taxon>
        <taxon>Paracoccaceae</taxon>
        <taxon>Cognatishimia</taxon>
    </lineage>
</organism>
<sequence length="103" mass="10961">MSTDLLITFFPLIVALAAYPRGRQSEQAGRLSTLSLIFACCAVSAHIFVTRGGDTASPLLLLTNAACVILTLFFAARVVRLAGLRWYDALVLLYAAATAVLTA</sequence>
<dbReference type="Proteomes" id="UP000665026">
    <property type="component" value="Chromosome"/>
</dbReference>
<dbReference type="RefSeq" id="WP_209356193.1">
    <property type="nucleotide sequence ID" value="NZ_CP060010.1"/>
</dbReference>
<evidence type="ECO:0000313" key="2">
    <source>
        <dbReference type="EMBL" id="QTN35489.1"/>
    </source>
</evidence>
<keyword evidence="1" id="KW-0812">Transmembrane</keyword>
<feature type="transmembrane region" description="Helical" evidence="1">
    <location>
        <begin position="27"/>
        <end position="47"/>
    </location>
</feature>
<protein>
    <submittedName>
        <fullName evidence="2">Uncharacterized protein</fullName>
    </submittedName>
</protein>
<dbReference type="EMBL" id="CP060010">
    <property type="protein sequence ID" value="QTN35489.1"/>
    <property type="molecule type" value="Genomic_DNA"/>
</dbReference>
<evidence type="ECO:0000256" key="1">
    <source>
        <dbReference type="SAM" id="Phobius"/>
    </source>
</evidence>
<feature type="transmembrane region" description="Helical" evidence="1">
    <location>
        <begin position="59"/>
        <end position="78"/>
    </location>
</feature>
<accession>A0A975ENY2</accession>